<organism evidence="7 8">
    <name type="scientific">Alistipes intestinihominis</name>
    <dbReference type="NCBI Taxonomy" id="3133172"/>
    <lineage>
        <taxon>Bacteria</taxon>
        <taxon>Pseudomonadati</taxon>
        <taxon>Bacteroidota</taxon>
        <taxon>Bacteroidia</taxon>
        <taxon>Bacteroidales</taxon>
        <taxon>Rikenellaceae</taxon>
        <taxon>Alistipes</taxon>
    </lineage>
</organism>
<proteinExistence type="predicted"/>
<dbReference type="PANTHER" id="PTHR43498:SF1">
    <property type="entry name" value="COB--COM HETERODISULFIDE REDUCTASE IRON-SULFUR SUBUNIT A"/>
    <property type="match status" value="1"/>
</dbReference>
<dbReference type="Pfam" id="PF12831">
    <property type="entry name" value="FAD_oxidored"/>
    <property type="match status" value="1"/>
</dbReference>
<dbReference type="SUPFAM" id="SSF51905">
    <property type="entry name" value="FAD/NAD(P)-binding domain"/>
    <property type="match status" value="1"/>
</dbReference>
<evidence type="ECO:0000256" key="3">
    <source>
        <dbReference type="ARBA" id="ARBA00023002"/>
    </source>
</evidence>
<evidence type="ECO:0000256" key="2">
    <source>
        <dbReference type="ARBA" id="ARBA00022723"/>
    </source>
</evidence>
<evidence type="ECO:0000256" key="1">
    <source>
        <dbReference type="ARBA" id="ARBA00022485"/>
    </source>
</evidence>
<comment type="caution">
    <text evidence="7">The sequence shown here is derived from an EMBL/GenBank/DDBJ whole genome shotgun (WGS) entry which is preliminary data.</text>
</comment>
<dbReference type="Gene3D" id="3.50.50.60">
    <property type="entry name" value="FAD/NAD(P)-binding domain"/>
    <property type="match status" value="1"/>
</dbReference>
<dbReference type="InterPro" id="IPR039650">
    <property type="entry name" value="HdrA-like"/>
</dbReference>
<dbReference type="PANTHER" id="PTHR43498">
    <property type="entry name" value="FERREDOXIN:COB-COM HETERODISULFIDE REDUCTASE SUBUNIT A"/>
    <property type="match status" value="1"/>
</dbReference>
<reference evidence="7 8" key="1">
    <citation type="submission" date="2024-03" db="EMBL/GenBank/DDBJ databases">
        <title>Human intestinal bacterial collection.</title>
        <authorList>
            <person name="Pauvert C."/>
            <person name="Hitch T.C.A."/>
            <person name="Clavel T."/>
        </authorList>
    </citation>
    <scope>NUCLEOTIDE SEQUENCE [LARGE SCALE GENOMIC DNA]</scope>
    <source>
        <strain evidence="7 8">CLA-KB-H122</strain>
    </source>
</reference>
<keyword evidence="8" id="KW-1185">Reference proteome</keyword>
<gene>
    <name evidence="7" type="ORF">WMO46_01095</name>
</gene>
<evidence type="ECO:0000256" key="6">
    <source>
        <dbReference type="SAM" id="SignalP"/>
    </source>
</evidence>
<dbReference type="Proteomes" id="UP001460202">
    <property type="component" value="Unassembled WGS sequence"/>
</dbReference>
<keyword evidence="3" id="KW-0560">Oxidoreductase</keyword>
<keyword evidence="5" id="KW-0411">Iron-sulfur</keyword>
<feature type="chain" id="PRO_5047497372" evidence="6">
    <location>
        <begin position="19"/>
        <end position="620"/>
    </location>
</feature>
<keyword evidence="6" id="KW-0732">Signal</keyword>
<feature type="signal peptide" evidence="6">
    <location>
        <begin position="1"/>
        <end position="18"/>
    </location>
</feature>
<dbReference type="InterPro" id="IPR036188">
    <property type="entry name" value="FAD/NAD-bd_sf"/>
</dbReference>
<evidence type="ECO:0000313" key="7">
    <source>
        <dbReference type="EMBL" id="MEQ2543549.1"/>
    </source>
</evidence>
<dbReference type="RefSeq" id="WP_278965376.1">
    <property type="nucleotide sequence ID" value="NZ_JBBMFL010000001.1"/>
</dbReference>
<keyword evidence="1" id="KW-0004">4Fe-4S</keyword>
<name>A0ABV1GTM4_9BACT</name>
<evidence type="ECO:0000256" key="4">
    <source>
        <dbReference type="ARBA" id="ARBA00023004"/>
    </source>
</evidence>
<dbReference type="EMBL" id="JBBMFL010000001">
    <property type="protein sequence ID" value="MEQ2543549.1"/>
    <property type="molecule type" value="Genomic_DNA"/>
</dbReference>
<evidence type="ECO:0000256" key="5">
    <source>
        <dbReference type="ARBA" id="ARBA00023014"/>
    </source>
</evidence>
<keyword evidence="2" id="KW-0479">Metal-binding</keyword>
<accession>A0ABV1GTM4</accession>
<sequence>MKPLLHILFLLLAFTAGARPHTYDVVIVGGTPAGITAAVAAAREGKNSVILERSDHVGGLPVNGLGATDIATRGATAGLFARFVALNKAHYTEKYGAGSQQARDCSDGYHFEPSVAAETFARMLAEAGPGRITVLTGRQFDAEARYVEKRGDRIVSIRILDRATGREEHYRGAVFIDATYEGDLGAAAGVPFRTGREGAAEYGEPCAGKIYRWWKHGPDAEGTTYEGDDAIQAYNYRLCLTDDPQNRLAIPRPENYDREEYVSLVGDVLDGRNTDARYRTADSAAIARNRRRIEAGERTSAPGDVWGMAKVTSMTRLPNAKTDANNQHLALISTDLPEENQAWPTAGWAWRDRFAKRLRDYTLGLLWFAQHDEALPVHFREACLRWGLAADEYRDNGGFPRQVYVREGRRLEGCHFFTAQDALPEAEGKRPPLHRSSVTASHYALDSHAVRKREPGRIHLDGFFSHPTAVYTVPYGVMVPRRVENLLFPTAVSGSHVGFSTLRMEPCWMALGEAAGTAAALAADSRRNVREIPVDSLQERLLRHGAVLVYLRDLRPGDPDYAAVQRLALRGFFPEWEAGLDRPLDASTARLWSSLAGRGITADGTATRREWIRRIAMTNF</sequence>
<keyword evidence="4" id="KW-0408">Iron</keyword>
<evidence type="ECO:0000313" key="8">
    <source>
        <dbReference type="Proteomes" id="UP001460202"/>
    </source>
</evidence>
<protein>
    <submittedName>
        <fullName evidence="7">FAD-dependent oxidoreductase</fullName>
    </submittedName>
</protein>